<comment type="caution">
    <text evidence="2">The sequence shown here is derived from an EMBL/GenBank/DDBJ whole genome shotgun (WGS) entry which is preliminary data.</text>
</comment>
<dbReference type="Pfam" id="PF13566">
    <property type="entry name" value="DUF4130"/>
    <property type="match status" value="1"/>
</dbReference>
<proteinExistence type="predicted"/>
<organism evidence="2 3">
    <name type="scientific">Aequorivita echinoideorum</name>
    <dbReference type="NCBI Taxonomy" id="1549647"/>
    <lineage>
        <taxon>Bacteria</taxon>
        <taxon>Pseudomonadati</taxon>
        <taxon>Bacteroidota</taxon>
        <taxon>Flavobacteriia</taxon>
        <taxon>Flavobacteriales</taxon>
        <taxon>Flavobacteriaceae</taxon>
        <taxon>Aequorivita</taxon>
    </lineage>
</organism>
<dbReference type="InterPro" id="IPR025404">
    <property type="entry name" value="DUF4130"/>
</dbReference>
<evidence type="ECO:0000313" key="3">
    <source>
        <dbReference type="Proteomes" id="UP001297092"/>
    </source>
</evidence>
<dbReference type="RefSeq" id="WP_214112458.1">
    <property type="nucleotide sequence ID" value="NZ_JAHCTB010000002.1"/>
</dbReference>
<gene>
    <name evidence="2" type="ORF">KIV10_05350</name>
</gene>
<dbReference type="EMBL" id="JAHCTB010000002">
    <property type="protein sequence ID" value="MBT0607601.1"/>
    <property type="molecule type" value="Genomic_DNA"/>
</dbReference>
<dbReference type="InterPro" id="IPR023875">
    <property type="entry name" value="DNA_repair_put"/>
</dbReference>
<evidence type="ECO:0000259" key="1">
    <source>
        <dbReference type="Pfam" id="PF13566"/>
    </source>
</evidence>
<accession>A0ABS5S329</accession>
<dbReference type="NCBIfam" id="TIGR03915">
    <property type="entry name" value="SAM_7_link_chp"/>
    <property type="match status" value="1"/>
</dbReference>
<keyword evidence="3" id="KW-1185">Reference proteome</keyword>
<dbReference type="Proteomes" id="UP001297092">
    <property type="component" value="Unassembled WGS sequence"/>
</dbReference>
<name>A0ABS5S329_9FLAO</name>
<sequence>MKTIIKYDGSFEGLLTTIFHIYEQKLKLVSIENKKISTENFFDKSEIVVTDSKKANRVWKGLSKKISASAKRKIYKTYLSELPYMENTILEYVRLAMVAEKNIEKDFSNTYVLEIEKIVKKIDREKHRMDAFVRFRLTRDGIYFATIEPDFNVLPLNADHFKKRYADQKWIIYDVKRNYGVYYDLEKIEMVEMDLSNDVNLKSSENLYFSFEEFQFQELWGNYFKSTNIASRKNMKLHIKHVPKRYWKYLSEKNC</sequence>
<protein>
    <submittedName>
        <fullName evidence="2">TIGR03915 family putative DNA repair protein</fullName>
    </submittedName>
</protein>
<feature type="domain" description="DUF4130" evidence="1">
    <location>
        <begin position="85"/>
        <end position="252"/>
    </location>
</feature>
<evidence type="ECO:0000313" key="2">
    <source>
        <dbReference type="EMBL" id="MBT0607601.1"/>
    </source>
</evidence>
<reference evidence="2 3" key="1">
    <citation type="submission" date="2021-05" db="EMBL/GenBank/DDBJ databases">
        <title>Aequorivita echinoideorum JCM 30378 genome.</title>
        <authorList>
            <person name="Zhang H."/>
            <person name="Li C."/>
        </authorList>
    </citation>
    <scope>NUCLEOTIDE SEQUENCE [LARGE SCALE GENOMIC DNA]</scope>
    <source>
        <strain evidence="2 3">JCM30378</strain>
    </source>
</reference>